<comment type="catalytic activity">
    <reaction evidence="9">
        <text>sn-glycerol 3-phosphate + NADP(+) = dihydroxyacetone phosphate + NADPH + H(+)</text>
        <dbReference type="Rhea" id="RHEA:11096"/>
        <dbReference type="ChEBI" id="CHEBI:15378"/>
        <dbReference type="ChEBI" id="CHEBI:57597"/>
        <dbReference type="ChEBI" id="CHEBI:57642"/>
        <dbReference type="ChEBI" id="CHEBI:57783"/>
        <dbReference type="ChEBI" id="CHEBI:58349"/>
        <dbReference type="EC" id="1.1.1.94"/>
    </reaction>
    <physiologicalReaction direction="right-to-left" evidence="9">
        <dbReference type="Rhea" id="RHEA:11098"/>
    </physiologicalReaction>
</comment>
<protein>
    <recommendedName>
        <fullName evidence="11 13">Glycerol-3-phosphate dehydrogenase [NAD(P)+]</fullName>
        <ecNumber evidence="10 13">1.1.1.94</ecNumber>
    </recommendedName>
    <alternativeName>
        <fullName evidence="13">NAD(P)(+)-dependent glycerol-3-phosphate dehydrogenase</fullName>
    </alternativeName>
    <alternativeName>
        <fullName evidence="12 13">NAD(P)H-dependent dihydroxyacetone-phosphate reductase</fullName>
    </alternativeName>
</protein>
<dbReference type="EC" id="1.1.1.94" evidence="10 13"/>
<dbReference type="GO" id="GO:0046168">
    <property type="term" value="P:glycerol-3-phosphate catabolic process"/>
    <property type="evidence" value="ECO:0007669"/>
    <property type="project" value="InterPro"/>
</dbReference>
<keyword evidence="13" id="KW-0963">Cytoplasm</keyword>
<dbReference type="OrthoDB" id="9812273at2"/>
<dbReference type="PIRSF" id="PIRSF000114">
    <property type="entry name" value="Glycerol-3-P_dh"/>
    <property type="match status" value="1"/>
</dbReference>
<dbReference type="FunFam" id="1.10.1040.10:FF:000001">
    <property type="entry name" value="Glycerol-3-phosphate dehydrogenase [NAD(P)+]"/>
    <property type="match status" value="1"/>
</dbReference>
<name>A0A0E3ZBD8_9FUSO</name>
<dbReference type="InterPro" id="IPR008927">
    <property type="entry name" value="6-PGluconate_DH-like_C_sf"/>
</dbReference>
<dbReference type="Proteomes" id="UP000033103">
    <property type="component" value="Chromosome"/>
</dbReference>
<dbReference type="GO" id="GO:0008654">
    <property type="term" value="P:phospholipid biosynthetic process"/>
    <property type="evidence" value="ECO:0007669"/>
    <property type="project" value="UniProtKB-KW"/>
</dbReference>
<evidence type="ECO:0000256" key="7">
    <source>
        <dbReference type="ARBA" id="ARBA00023209"/>
    </source>
</evidence>
<feature type="binding site" evidence="13">
    <location>
        <position position="137"/>
    </location>
    <ligand>
        <name>sn-glycerol 3-phosphate</name>
        <dbReference type="ChEBI" id="CHEBI:57597"/>
    </ligand>
</feature>
<feature type="active site" description="Proton acceptor" evidence="13 14">
    <location>
        <position position="190"/>
    </location>
</feature>
<evidence type="ECO:0000256" key="5">
    <source>
        <dbReference type="ARBA" id="ARBA00023027"/>
    </source>
</evidence>
<feature type="binding site" evidence="13">
    <location>
        <position position="105"/>
    </location>
    <ligand>
        <name>NADPH</name>
        <dbReference type="ChEBI" id="CHEBI:57783"/>
    </ligand>
</feature>
<feature type="binding site" evidence="16">
    <location>
        <position position="83"/>
    </location>
    <ligand>
        <name>NAD(+)</name>
        <dbReference type="ChEBI" id="CHEBI:57540"/>
    </ligand>
</feature>
<dbReference type="PANTHER" id="PTHR11728:SF1">
    <property type="entry name" value="GLYCEROL-3-PHOSPHATE DEHYDROGENASE [NAD(+)] 2, CHLOROPLASTIC"/>
    <property type="match status" value="1"/>
</dbReference>
<keyword evidence="7 13" id="KW-0594">Phospholipid biosynthesis</keyword>
<feature type="binding site" evidence="13">
    <location>
        <position position="105"/>
    </location>
    <ligand>
        <name>sn-glycerol 3-phosphate</name>
        <dbReference type="ChEBI" id="CHEBI:57597"/>
    </ligand>
</feature>
<evidence type="ECO:0000256" key="16">
    <source>
        <dbReference type="PIRSR" id="PIRSR000114-3"/>
    </source>
</evidence>
<evidence type="ECO:0000256" key="17">
    <source>
        <dbReference type="RuleBase" id="RU000437"/>
    </source>
</evidence>
<dbReference type="KEGG" id="sns:VC03_02545"/>
<evidence type="ECO:0000259" key="19">
    <source>
        <dbReference type="Pfam" id="PF07479"/>
    </source>
</evidence>
<dbReference type="SUPFAM" id="SSF51735">
    <property type="entry name" value="NAD(P)-binding Rossmann-fold domains"/>
    <property type="match status" value="1"/>
</dbReference>
<proteinExistence type="inferred from homology"/>
<evidence type="ECO:0000256" key="15">
    <source>
        <dbReference type="PIRSR" id="PIRSR000114-2"/>
    </source>
</evidence>
<dbReference type="InterPro" id="IPR011128">
    <property type="entry name" value="G3P_DH_NAD-dep_N"/>
</dbReference>
<dbReference type="RefSeq" id="WP_046328528.1">
    <property type="nucleotide sequence ID" value="NZ_CAUPIC010000004.1"/>
</dbReference>
<feature type="binding site" evidence="15">
    <location>
        <begin position="254"/>
        <end position="255"/>
    </location>
    <ligand>
        <name>substrate</name>
    </ligand>
</feature>
<evidence type="ECO:0000256" key="10">
    <source>
        <dbReference type="ARBA" id="ARBA00066687"/>
    </source>
</evidence>
<dbReference type="GO" id="GO:0006650">
    <property type="term" value="P:glycerophospholipid metabolic process"/>
    <property type="evidence" value="ECO:0007669"/>
    <property type="project" value="UniProtKB-UniRule"/>
</dbReference>
<comment type="similarity">
    <text evidence="1 13 17">Belongs to the NAD-dependent glycerol-3-phosphate dehydrogenase family.</text>
</comment>
<gene>
    <name evidence="13" type="primary">gpsA</name>
    <name evidence="20" type="ORF">VC03_02545</name>
</gene>
<feature type="binding site" evidence="15">
    <location>
        <position position="105"/>
    </location>
    <ligand>
        <name>substrate</name>
    </ligand>
</feature>
<keyword evidence="5 13" id="KW-0520">NAD</keyword>
<comment type="caution">
    <text evidence="13">Lacks conserved residue(s) required for the propagation of feature annotation.</text>
</comment>
<dbReference type="Gene3D" id="1.10.1040.10">
    <property type="entry name" value="N-(1-d-carboxylethyl)-l-norvaline Dehydrogenase, domain 2"/>
    <property type="match status" value="1"/>
</dbReference>
<keyword evidence="13" id="KW-0547">Nucleotide-binding</keyword>
<dbReference type="UniPathway" id="UPA00940"/>
<feature type="domain" description="Glycerol-3-phosphate dehydrogenase NAD-dependent C-terminal" evidence="19">
    <location>
        <begin position="179"/>
        <end position="319"/>
    </location>
</feature>
<dbReference type="PATRIC" id="fig|1069640.6.peg.489"/>
<dbReference type="Pfam" id="PF07479">
    <property type="entry name" value="NAD_Gly3P_dh_C"/>
    <property type="match status" value="1"/>
</dbReference>
<feature type="binding site" evidence="13">
    <location>
        <position position="278"/>
    </location>
    <ligand>
        <name>NADPH</name>
        <dbReference type="ChEBI" id="CHEBI:57783"/>
    </ligand>
</feature>
<dbReference type="GO" id="GO:0046167">
    <property type="term" value="P:glycerol-3-phosphate biosynthetic process"/>
    <property type="evidence" value="ECO:0007669"/>
    <property type="project" value="UniProtKB-UniRule"/>
</dbReference>
<feature type="domain" description="Glycerol-3-phosphate dehydrogenase NAD-dependent N-terminal" evidence="18">
    <location>
        <begin position="3"/>
        <end position="159"/>
    </location>
</feature>
<evidence type="ECO:0000256" key="9">
    <source>
        <dbReference type="ARBA" id="ARBA00052716"/>
    </source>
</evidence>
<evidence type="ECO:0000313" key="20">
    <source>
        <dbReference type="EMBL" id="AKC95422.1"/>
    </source>
</evidence>
<evidence type="ECO:0000256" key="8">
    <source>
        <dbReference type="ARBA" id="ARBA00023264"/>
    </source>
</evidence>
<evidence type="ECO:0000256" key="6">
    <source>
        <dbReference type="ARBA" id="ARBA00023098"/>
    </source>
</evidence>
<dbReference type="HAMAP" id="MF_00394">
    <property type="entry name" value="NAD_Glyc3P_dehydrog"/>
    <property type="match status" value="1"/>
</dbReference>
<evidence type="ECO:0000256" key="4">
    <source>
        <dbReference type="ARBA" id="ARBA00023002"/>
    </source>
</evidence>
<comment type="catalytic activity">
    <reaction evidence="13">
        <text>sn-glycerol 3-phosphate + NAD(+) = dihydroxyacetone phosphate + NADH + H(+)</text>
        <dbReference type="Rhea" id="RHEA:11092"/>
        <dbReference type="ChEBI" id="CHEBI:15378"/>
        <dbReference type="ChEBI" id="CHEBI:57540"/>
        <dbReference type="ChEBI" id="CHEBI:57597"/>
        <dbReference type="ChEBI" id="CHEBI:57642"/>
        <dbReference type="ChEBI" id="CHEBI:57945"/>
        <dbReference type="EC" id="1.1.1.94"/>
    </reaction>
</comment>
<dbReference type="GO" id="GO:0141153">
    <property type="term" value="F:glycerol-3-phosphate dehydrogenase (NADP+) activity"/>
    <property type="evidence" value="ECO:0007669"/>
    <property type="project" value="RHEA"/>
</dbReference>
<dbReference type="NCBIfam" id="NF000942">
    <property type="entry name" value="PRK00094.1-4"/>
    <property type="match status" value="1"/>
</dbReference>
<dbReference type="GO" id="GO:0005975">
    <property type="term" value="P:carbohydrate metabolic process"/>
    <property type="evidence" value="ECO:0007669"/>
    <property type="project" value="InterPro"/>
</dbReference>
<evidence type="ECO:0000256" key="3">
    <source>
        <dbReference type="ARBA" id="ARBA00022857"/>
    </source>
</evidence>
<evidence type="ECO:0000256" key="14">
    <source>
        <dbReference type="PIRSR" id="PIRSR000114-1"/>
    </source>
</evidence>
<feature type="binding site" evidence="13">
    <location>
        <position position="280"/>
    </location>
    <ligand>
        <name>NADPH</name>
        <dbReference type="ChEBI" id="CHEBI:57783"/>
    </ligand>
</feature>
<feature type="binding site" evidence="13">
    <location>
        <position position="253"/>
    </location>
    <ligand>
        <name>sn-glycerol 3-phosphate</name>
        <dbReference type="ChEBI" id="CHEBI:57597"/>
    </ligand>
</feature>
<feature type="binding site" evidence="16">
    <location>
        <position position="254"/>
    </location>
    <ligand>
        <name>NAD(+)</name>
        <dbReference type="ChEBI" id="CHEBI:57540"/>
    </ligand>
</feature>
<feature type="binding site" evidence="13">
    <location>
        <position position="139"/>
    </location>
    <ligand>
        <name>NADPH</name>
        <dbReference type="ChEBI" id="CHEBI:57783"/>
    </ligand>
</feature>
<evidence type="ECO:0000313" key="21">
    <source>
        <dbReference type="Proteomes" id="UP000033103"/>
    </source>
</evidence>
<dbReference type="HOGENOM" id="CLU_033449_0_2_0"/>
<dbReference type="AlphaFoldDB" id="A0A0E3ZBD8"/>
<comment type="pathway">
    <text evidence="13">Membrane lipid metabolism; glycerophospholipid metabolism.</text>
</comment>
<accession>A0A0E3ZBD8</accession>
<organism evidence="20 21">
    <name type="scientific">Sneathia vaginalis</name>
    <dbReference type="NCBI Taxonomy" id="187101"/>
    <lineage>
        <taxon>Bacteria</taxon>
        <taxon>Fusobacteriati</taxon>
        <taxon>Fusobacteriota</taxon>
        <taxon>Fusobacteriia</taxon>
        <taxon>Fusobacteriales</taxon>
        <taxon>Leptotrichiaceae</taxon>
        <taxon>Sneathia</taxon>
    </lineage>
</organism>
<feature type="binding site" evidence="13">
    <location>
        <position position="254"/>
    </location>
    <ligand>
        <name>NADPH</name>
        <dbReference type="ChEBI" id="CHEBI:57783"/>
    </ligand>
</feature>
<evidence type="ECO:0000256" key="13">
    <source>
        <dbReference type="HAMAP-Rule" id="MF_00394"/>
    </source>
</evidence>
<feature type="binding site" evidence="13">
    <location>
        <position position="11"/>
    </location>
    <ligand>
        <name>NADPH</name>
        <dbReference type="ChEBI" id="CHEBI:57783"/>
    </ligand>
</feature>
<keyword evidence="4 13" id="KW-0560">Oxidoreductase</keyword>
<evidence type="ECO:0000256" key="1">
    <source>
        <dbReference type="ARBA" id="ARBA00011009"/>
    </source>
</evidence>
<feature type="binding site" evidence="13">
    <location>
        <position position="190"/>
    </location>
    <ligand>
        <name>sn-glycerol 3-phosphate</name>
        <dbReference type="ChEBI" id="CHEBI:57597"/>
    </ligand>
</feature>
<evidence type="ECO:0000256" key="11">
    <source>
        <dbReference type="ARBA" id="ARBA00069372"/>
    </source>
</evidence>
<evidence type="ECO:0000259" key="18">
    <source>
        <dbReference type="Pfam" id="PF01210"/>
    </source>
</evidence>
<feature type="binding site" evidence="13">
    <location>
        <position position="254"/>
    </location>
    <ligand>
        <name>sn-glycerol 3-phosphate</name>
        <dbReference type="ChEBI" id="CHEBI:57597"/>
    </ligand>
</feature>
<keyword evidence="21" id="KW-1185">Reference proteome</keyword>
<dbReference type="GO" id="GO:0141152">
    <property type="term" value="F:glycerol-3-phosphate dehydrogenase (NAD+) activity"/>
    <property type="evidence" value="ECO:0007669"/>
    <property type="project" value="RHEA"/>
</dbReference>
<keyword evidence="2 13" id="KW-0444">Lipid biosynthesis</keyword>
<dbReference type="FunFam" id="3.40.50.720:FF:000019">
    <property type="entry name" value="Glycerol-3-phosphate dehydrogenase [NAD(P)+]"/>
    <property type="match status" value="1"/>
</dbReference>
<dbReference type="STRING" id="187101.VC03_02545"/>
<comment type="function">
    <text evidence="13">Catalyzes the reduction of the glycolytic intermediate dihydroxyacetone phosphate (DHAP) to sn-glycerol 3-phosphate (G3P), the key precursor for phospholipid synthesis.</text>
</comment>
<dbReference type="PRINTS" id="PR00077">
    <property type="entry name" value="GPDHDRGNASE"/>
</dbReference>
<feature type="binding site" evidence="13">
    <location>
        <position position="32"/>
    </location>
    <ligand>
        <name>NADPH</name>
        <dbReference type="ChEBI" id="CHEBI:57783"/>
    </ligand>
</feature>
<sequence length="331" mass="36968">MEKVLTIGAGSWGTALTILLASKGYECYLWEHDEENRKLLRKDRENKTFLPNHKLLDNIHVIDDFNEFSDECSVILLATPTQFIRPVLKNLKKLKPGKIIVNVAKGLEIGSLKRISEIVSEELKEKNYHYVHFAGPTHAEEVSNKVPSAIVSVCEEEEIAKKVQNMFSTSYLRVYTGTDLIGAELAGALKNCIAIAAGISDGLGYGDNTKAALMTRGIGEMMIIGKFYNADPKTFIGLTGFGDLVVTCTSKYSRNRYLGEKIGSGMSVDEVMGHMKMVSEGAYTIKALKEIIEKNNLRTPIFIELYNILYNNQSTSTITEIFMNRNLRSEF</sequence>
<keyword evidence="3 13" id="KW-0521">NADP</keyword>
<dbReference type="EMBL" id="CP011280">
    <property type="protein sequence ID" value="AKC95422.1"/>
    <property type="molecule type" value="Genomic_DNA"/>
</dbReference>
<dbReference type="InterPro" id="IPR006109">
    <property type="entry name" value="G3P_DH_NAD-dep_C"/>
</dbReference>
<comment type="subcellular location">
    <subcellularLocation>
        <location evidence="13">Cytoplasm</location>
    </subcellularLocation>
</comment>
<keyword evidence="6 13" id="KW-0443">Lipid metabolism</keyword>
<dbReference type="NCBIfam" id="NF000940">
    <property type="entry name" value="PRK00094.1-2"/>
    <property type="match status" value="1"/>
</dbReference>
<feature type="binding site" evidence="13">
    <location>
        <position position="135"/>
    </location>
    <ligand>
        <name>sn-glycerol 3-phosphate</name>
        <dbReference type="ChEBI" id="CHEBI:57597"/>
    </ligand>
</feature>
<dbReference type="InterPro" id="IPR006168">
    <property type="entry name" value="G3P_DH_NAD-dep"/>
</dbReference>
<dbReference type="SUPFAM" id="SSF48179">
    <property type="entry name" value="6-phosphogluconate dehydrogenase C-terminal domain-like"/>
    <property type="match status" value="1"/>
</dbReference>
<dbReference type="InterPro" id="IPR036291">
    <property type="entry name" value="NAD(P)-bd_dom_sf"/>
</dbReference>
<dbReference type="PANTHER" id="PTHR11728">
    <property type="entry name" value="GLYCEROL-3-PHOSPHATE DEHYDROGENASE"/>
    <property type="match status" value="1"/>
</dbReference>
<dbReference type="GO" id="GO:0051287">
    <property type="term" value="F:NAD binding"/>
    <property type="evidence" value="ECO:0007669"/>
    <property type="project" value="InterPro"/>
</dbReference>
<dbReference type="InterPro" id="IPR013328">
    <property type="entry name" value="6PGD_dom2"/>
</dbReference>
<feature type="binding site" evidence="13">
    <location>
        <position position="243"/>
    </location>
    <ligand>
        <name>sn-glycerol 3-phosphate</name>
        <dbReference type="ChEBI" id="CHEBI:57597"/>
    </ligand>
</feature>
<dbReference type="GO" id="GO:0005829">
    <property type="term" value="C:cytosol"/>
    <property type="evidence" value="ECO:0007669"/>
    <property type="project" value="TreeGrafter"/>
</dbReference>
<reference evidence="20 21" key="1">
    <citation type="journal article" date="2012" name="BMC Genomics">
        <title>Genomic sequence analysis and characterization of Sneathia amnii sp. nov.</title>
        <authorList>
            <consortium name="Vaginal Microbiome Consortium (additional members)"/>
            <person name="Harwich M.D.Jr."/>
            <person name="Serrano M.G."/>
            <person name="Fettweis J.M."/>
            <person name="Alves J.M."/>
            <person name="Reimers M.A."/>
            <person name="Buck G.A."/>
            <person name="Jefferson K.K."/>
        </authorList>
    </citation>
    <scope>NUCLEOTIDE SEQUENCE [LARGE SCALE GENOMIC DNA]</scope>
    <source>
        <strain evidence="20 21">SN35</strain>
    </source>
</reference>
<evidence type="ECO:0000256" key="2">
    <source>
        <dbReference type="ARBA" id="ARBA00022516"/>
    </source>
</evidence>
<feature type="binding site" evidence="13">
    <location>
        <position position="255"/>
    </location>
    <ligand>
        <name>sn-glycerol 3-phosphate</name>
        <dbReference type="ChEBI" id="CHEBI:57597"/>
    </ligand>
</feature>
<feature type="binding site" evidence="13">
    <location>
        <position position="12"/>
    </location>
    <ligand>
        <name>NADPH</name>
        <dbReference type="ChEBI" id="CHEBI:57783"/>
    </ligand>
</feature>
<evidence type="ECO:0000256" key="12">
    <source>
        <dbReference type="ARBA" id="ARBA00080511"/>
    </source>
</evidence>
<feature type="binding site" evidence="16">
    <location>
        <begin position="8"/>
        <end position="13"/>
    </location>
    <ligand>
        <name>NAD(+)</name>
        <dbReference type="ChEBI" id="CHEBI:57540"/>
    </ligand>
</feature>
<dbReference type="Gene3D" id="3.40.50.720">
    <property type="entry name" value="NAD(P)-binding Rossmann-like Domain"/>
    <property type="match status" value="1"/>
</dbReference>
<dbReference type="Pfam" id="PF01210">
    <property type="entry name" value="NAD_Gly3P_dh_N"/>
    <property type="match status" value="1"/>
</dbReference>
<keyword evidence="8 13" id="KW-1208">Phospholipid metabolism</keyword>
<feature type="binding site" evidence="16">
    <location>
        <position position="139"/>
    </location>
    <ligand>
        <name>NAD(+)</name>
        <dbReference type="ChEBI" id="CHEBI:57540"/>
    </ligand>
</feature>